<dbReference type="InterPro" id="IPR018047">
    <property type="entry name" value="Ammonium_transpt_CS"/>
</dbReference>
<dbReference type="Proteomes" id="UP001369082">
    <property type="component" value="Unassembled WGS sequence"/>
</dbReference>
<name>A0ABU9GTT2_9GAMM</name>
<feature type="transmembrane region" description="Helical" evidence="8">
    <location>
        <begin position="122"/>
        <end position="144"/>
    </location>
</feature>
<comment type="similarity">
    <text evidence="2">Belongs to the ammonia transporter channel (TC 1.A.11.2) family.</text>
</comment>
<dbReference type="RefSeq" id="WP_341598876.1">
    <property type="nucleotide sequence ID" value="NZ_JBAKAZ010000083.1"/>
</dbReference>
<dbReference type="PROSITE" id="PS01219">
    <property type="entry name" value="AMMONIUM_TRANSP"/>
    <property type="match status" value="1"/>
</dbReference>
<feature type="transmembrane region" description="Helical" evidence="8">
    <location>
        <begin position="18"/>
        <end position="37"/>
    </location>
</feature>
<comment type="subcellular location">
    <subcellularLocation>
        <location evidence="1">Membrane</location>
        <topology evidence="1">Multi-pass membrane protein</topology>
    </subcellularLocation>
</comment>
<evidence type="ECO:0000256" key="5">
    <source>
        <dbReference type="ARBA" id="ARBA00022989"/>
    </source>
</evidence>
<keyword evidence="7" id="KW-0924">Ammonia transport</keyword>
<feature type="transmembrane region" description="Helical" evidence="8">
    <location>
        <begin position="164"/>
        <end position="185"/>
    </location>
</feature>
<keyword evidence="5 8" id="KW-1133">Transmembrane helix</keyword>
<sequence length="405" mass="42862">MDSVQNHVTALISSADTLFILLGAIMVFAMHAGFAFLEVGTVRHKNQVNALVKIMSDFGVSALVYFFFGYWLAYGVTFFDSASILAENNGYELVKFFFLMTFAAAIPAIISGGVAERAQFNPMLIAAALCVGFVYPFFEGLIWNGNYGFQDWLIANFGAGFHDFAGSIVVHAVGGWIAFAAIIVLGSRNGRYRNNKVVAFAPSNIPLLALGAWILSIGWFGFNVMSAQAIEGISGLVAINSLMAMVGGIISSLVIGKKDPGFIHNGPLAGLVAVCAGSDVMHPIGALMTGLVAGGLFVWVFTYVQNKYVKFDDVLGVWPLHGICGLWGGLAAGIFGLESLGGLGGVSFTSQLIGSIAGVAIAVVGGFIVYKLVNSCSPIRLEEEDEFKGADLVIHKIGATNLNNN</sequence>
<dbReference type="InterPro" id="IPR024041">
    <property type="entry name" value="NH4_transpt_AmtB-like_dom"/>
</dbReference>
<feature type="transmembrane region" description="Helical" evidence="8">
    <location>
        <begin position="316"/>
        <end position="336"/>
    </location>
</feature>
<evidence type="ECO:0000256" key="4">
    <source>
        <dbReference type="ARBA" id="ARBA00022692"/>
    </source>
</evidence>
<feature type="transmembrane region" description="Helical" evidence="8">
    <location>
        <begin position="58"/>
        <end position="76"/>
    </location>
</feature>
<keyword evidence="6 8" id="KW-0472">Membrane</keyword>
<feature type="transmembrane region" description="Helical" evidence="8">
    <location>
        <begin position="197"/>
        <end position="221"/>
    </location>
</feature>
<keyword evidence="4 8" id="KW-0812">Transmembrane</keyword>
<dbReference type="EMBL" id="JBAKAZ010000083">
    <property type="protein sequence ID" value="MEL0630748.1"/>
    <property type="molecule type" value="Genomic_DNA"/>
</dbReference>
<accession>A0ABU9GTT2</accession>
<feature type="transmembrane region" description="Helical" evidence="8">
    <location>
        <begin position="96"/>
        <end position="115"/>
    </location>
</feature>
<keyword evidence="11" id="KW-1185">Reference proteome</keyword>
<dbReference type="SUPFAM" id="SSF111352">
    <property type="entry name" value="Ammonium transporter"/>
    <property type="match status" value="1"/>
</dbReference>
<feature type="transmembrane region" description="Helical" evidence="8">
    <location>
        <begin position="286"/>
        <end position="304"/>
    </location>
</feature>
<evidence type="ECO:0000259" key="9">
    <source>
        <dbReference type="Pfam" id="PF00909"/>
    </source>
</evidence>
<evidence type="ECO:0000256" key="1">
    <source>
        <dbReference type="ARBA" id="ARBA00004141"/>
    </source>
</evidence>
<proteinExistence type="inferred from homology"/>
<dbReference type="Gene3D" id="1.10.3430.10">
    <property type="entry name" value="Ammonium transporter AmtB like domains"/>
    <property type="match status" value="1"/>
</dbReference>
<evidence type="ECO:0000313" key="11">
    <source>
        <dbReference type="Proteomes" id="UP001369082"/>
    </source>
</evidence>
<comment type="caution">
    <text evidence="10">The sequence shown here is derived from an EMBL/GenBank/DDBJ whole genome shotgun (WGS) entry which is preliminary data.</text>
</comment>
<evidence type="ECO:0000256" key="6">
    <source>
        <dbReference type="ARBA" id="ARBA00023136"/>
    </source>
</evidence>
<keyword evidence="3" id="KW-0813">Transport</keyword>
<organism evidence="10 11">
    <name type="scientific">Psychromonas aquatilis</name>
    <dbReference type="NCBI Taxonomy" id="2005072"/>
    <lineage>
        <taxon>Bacteria</taxon>
        <taxon>Pseudomonadati</taxon>
        <taxon>Pseudomonadota</taxon>
        <taxon>Gammaproteobacteria</taxon>
        <taxon>Alteromonadales</taxon>
        <taxon>Psychromonadaceae</taxon>
        <taxon>Psychromonas</taxon>
    </lineage>
</organism>
<feature type="domain" description="Ammonium transporter AmtB-like" evidence="9">
    <location>
        <begin position="19"/>
        <end position="396"/>
    </location>
</feature>
<reference evidence="10 11" key="1">
    <citation type="submission" date="2024-02" db="EMBL/GenBank/DDBJ databases">
        <title>Bacteria isolated from the canopy kelp, Nereocystis luetkeana.</title>
        <authorList>
            <person name="Pfister C.A."/>
            <person name="Younker I.T."/>
            <person name="Light S.H."/>
        </authorList>
    </citation>
    <scope>NUCLEOTIDE SEQUENCE [LARGE SCALE GENOMIC DNA]</scope>
    <source>
        <strain evidence="10 11">TI.1.05</strain>
    </source>
</reference>
<evidence type="ECO:0000256" key="7">
    <source>
        <dbReference type="ARBA" id="ARBA00023177"/>
    </source>
</evidence>
<evidence type="ECO:0000256" key="8">
    <source>
        <dbReference type="SAM" id="Phobius"/>
    </source>
</evidence>
<evidence type="ECO:0000256" key="3">
    <source>
        <dbReference type="ARBA" id="ARBA00022448"/>
    </source>
</evidence>
<protein>
    <submittedName>
        <fullName evidence="10">Ammonium transporter</fullName>
    </submittedName>
</protein>
<feature type="transmembrane region" description="Helical" evidence="8">
    <location>
        <begin position="262"/>
        <end position="280"/>
    </location>
</feature>
<evidence type="ECO:0000256" key="2">
    <source>
        <dbReference type="ARBA" id="ARBA00005887"/>
    </source>
</evidence>
<dbReference type="PANTHER" id="PTHR11730:SF89">
    <property type="entry name" value="AMMONIUM TRANSPORTER SLL0108-RELATED"/>
    <property type="match status" value="1"/>
</dbReference>
<dbReference type="Pfam" id="PF00909">
    <property type="entry name" value="Ammonium_transp"/>
    <property type="match status" value="1"/>
</dbReference>
<feature type="transmembrane region" description="Helical" evidence="8">
    <location>
        <begin position="233"/>
        <end position="255"/>
    </location>
</feature>
<dbReference type="InterPro" id="IPR029020">
    <property type="entry name" value="Ammonium/urea_transptr"/>
</dbReference>
<evidence type="ECO:0000313" key="10">
    <source>
        <dbReference type="EMBL" id="MEL0630748.1"/>
    </source>
</evidence>
<gene>
    <name evidence="10" type="ORF">V6256_14150</name>
</gene>
<feature type="transmembrane region" description="Helical" evidence="8">
    <location>
        <begin position="348"/>
        <end position="370"/>
    </location>
</feature>
<dbReference type="PANTHER" id="PTHR11730">
    <property type="entry name" value="AMMONIUM TRANSPORTER"/>
    <property type="match status" value="1"/>
</dbReference>